<name>A0A4R2JW59_9PSEU</name>
<dbReference type="RefSeq" id="WP_132110581.1">
    <property type="nucleotide sequence ID" value="NZ_SLWS01000001.1"/>
</dbReference>
<dbReference type="EMBL" id="SLWS01000001">
    <property type="protein sequence ID" value="TCO64683.1"/>
    <property type="molecule type" value="Genomic_DNA"/>
</dbReference>
<dbReference type="AlphaFoldDB" id="A0A4R2JW59"/>
<evidence type="ECO:0000313" key="4">
    <source>
        <dbReference type="Proteomes" id="UP000295680"/>
    </source>
</evidence>
<dbReference type="Pfam" id="PF19516">
    <property type="entry name" value="DUF6049"/>
    <property type="match status" value="1"/>
</dbReference>
<reference evidence="3 4" key="1">
    <citation type="submission" date="2019-03" db="EMBL/GenBank/DDBJ databases">
        <title>Genomic Encyclopedia of Type Strains, Phase IV (KMG-IV): sequencing the most valuable type-strain genomes for metagenomic binning, comparative biology and taxonomic classification.</title>
        <authorList>
            <person name="Goeker M."/>
        </authorList>
    </citation>
    <scope>NUCLEOTIDE SEQUENCE [LARGE SCALE GENOMIC DNA]</scope>
    <source>
        <strain evidence="3 4">DSM 45934</strain>
    </source>
</reference>
<proteinExistence type="predicted"/>
<feature type="signal peptide" evidence="2">
    <location>
        <begin position="1"/>
        <end position="21"/>
    </location>
</feature>
<keyword evidence="1" id="KW-1133">Transmembrane helix</keyword>
<evidence type="ECO:0000256" key="1">
    <source>
        <dbReference type="SAM" id="Phobius"/>
    </source>
</evidence>
<feature type="chain" id="PRO_5020522878" description="Glycoprotein" evidence="2">
    <location>
        <begin position="22"/>
        <end position="720"/>
    </location>
</feature>
<dbReference type="InterPro" id="IPR046112">
    <property type="entry name" value="DUF6049"/>
</dbReference>
<feature type="transmembrane region" description="Helical" evidence="1">
    <location>
        <begin position="681"/>
        <end position="701"/>
    </location>
</feature>
<evidence type="ECO:0000313" key="3">
    <source>
        <dbReference type="EMBL" id="TCO64683.1"/>
    </source>
</evidence>
<accession>A0A4R2JW59</accession>
<keyword evidence="1" id="KW-0812">Transmembrane</keyword>
<dbReference type="OrthoDB" id="3797035at2"/>
<protein>
    <recommendedName>
        <fullName evidence="5">Glycoprotein</fullName>
    </recommendedName>
</protein>
<evidence type="ECO:0008006" key="5">
    <source>
        <dbReference type="Google" id="ProtNLM"/>
    </source>
</evidence>
<gene>
    <name evidence="3" type="ORF">EV192_101465</name>
</gene>
<keyword evidence="2" id="KW-0732">Signal</keyword>
<keyword evidence="4" id="KW-1185">Reference proteome</keyword>
<dbReference type="Proteomes" id="UP000295680">
    <property type="component" value="Unassembled WGS sequence"/>
</dbReference>
<organism evidence="3 4">
    <name type="scientific">Actinocrispum wychmicini</name>
    <dbReference type="NCBI Taxonomy" id="1213861"/>
    <lineage>
        <taxon>Bacteria</taxon>
        <taxon>Bacillati</taxon>
        <taxon>Actinomycetota</taxon>
        <taxon>Actinomycetes</taxon>
        <taxon>Pseudonocardiales</taxon>
        <taxon>Pseudonocardiaceae</taxon>
        <taxon>Actinocrispum</taxon>
    </lineage>
</organism>
<keyword evidence="1" id="KW-0472">Membrane</keyword>
<comment type="caution">
    <text evidence="3">The sequence shown here is derived from an EMBL/GenBank/DDBJ whole genome shotgun (WGS) entry which is preliminary data.</text>
</comment>
<evidence type="ECO:0000256" key="2">
    <source>
        <dbReference type="SAM" id="SignalP"/>
    </source>
</evidence>
<sequence>MSRVRSATHIVLAALAAGAFAATGSSAAAQQPPTALEPLVAPIGLAPPQPADTPSRVRLDVNQLAPRVIRTEGAVTVSGRLTNTSDRRIEDIEIRLQRGDPITNDGKLRDAMRQAPAAELVKPQFQPVRSALDPGASTDFTFSTPVDSLKVDQPGVYPVLINVNGRPAYGGVERLAGLNILLPVLRGAAPPGKTAGVTVLWPLVDDHPRVVQQVVNGKAVLTDDDLSTSLSVGGRLFGMLNAVEIATKDNQSLPSSICFAVDGDLLATVKSMSEGYQVLGPTGQAAPGRGRDAAQRWLDNLRQLTKGQCVIALPYADADLSALSRAGVADLTKIAVEQGFAKVAEVLQPVQPQQNVLWPADGTLDQRVLTDIAGNPVTVLTNPDRLKGVAGSAPFAFGQRNRAVPIDQLTSLALAGNASGPVSVQNGLAALVFRTALQPGQSVLVAPPRRWTAPASELTTFLQTVSRLYTDKLAAPQVFQGLATESPAGTASGVDYPQQDAATELTGPVLTDISQSHAVERDLFGTMRLDDTFRKDPDDLISPIRTGLLRAASNSWRANPDGALRMSRNVGDQLDAMRGQITVSPPGPPITLASSDSPLPIRIGNGLPVAVYVRFVVSESAGIKPVDIPERRIQANGSATVFIRPELQRAGKFTVDVSLTTLGGGVSLGTTQRFELSSTSYGTITVAVTSVAGGALVLLVGRRIYRRNKQSKSAKEQSPA</sequence>